<dbReference type="STRING" id="1484053.SAMN05444274_10188"/>
<dbReference type="InterPro" id="IPR013783">
    <property type="entry name" value="Ig-like_fold"/>
</dbReference>
<keyword evidence="1" id="KW-0732">Signal</keyword>
<dbReference type="RefSeq" id="WP_072997936.1">
    <property type="nucleotide sequence ID" value="NZ_FQUM01000001.1"/>
</dbReference>
<organism evidence="3 4">
    <name type="scientific">Mariniphaga anaerophila</name>
    <dbReference type="NCBI Taxonomy" id="1484053"/>
    <lineage>
        <taxon>Bacteria</taxon>
        <taxon>Pseudomonadati</taxon>
        <taxon>Bacteroidota</taxon>
        <taxon>Bacteroidia</taxon>
        <taxon>Marinilabiliales</taxon>
        <taxon>Prolixibacteraceae</taxon>
        <taxon>Mariniphaga</taxon>
    </lineage>
</organism>
<sequence length="927" mass="105080">MIRNFTLFLITFFLISASFYSGAQIPKRELRSSWLTTVWGLDWPGIKIPSGGGQIYIDRQKEQLSRILDSMQVAGTNAVFFQVRPECDAMYPSSFEPWSAYLVSNRGADPGYDPLQYAVDECHKRGLELHAWLNPYRFESVAGKYAGQPGDYNQTNPEWVLSYSGGGSILDPGNPAVRQRISDIVEEIVVNYDIDGIVFDDYFYAYGGTPSSMDQYSQNNWKPANMDLHDWRRQNVNKMVADVYETIQKNKPWVTFGVSPFGIWTVDSQVAASYGLSLPSGVTGMDAYKTIYCDPVAWLNEGTVDYISPQLYWPTTSTGQDYKKLAPWWSDVVNHFGRHLYVSHSLSNLDESDYPPPLALKSAYSNFLRTDLQGLSMIEYFSKMSSKTATAGYDPSEFGLQIQWNRNSDKNNAPGSVFFRSTMIYRQGFMNYLRTHEYENRALPPVKPWNSKEDRSLPQNIRIENDRLLWNSDEENVRFVVYAIPELQIENTGNFNDGKYIRGIAYSTSFDLTDLQSLVDDHVFAVAVFDRNGNEFPPVIMGKAPQENHPVTLLSPEDEENIYHGFMFDWEDVNNAESYLLEVAADSLFKSVVARHNLAESEFSSSNIPMEEDSVYYWRVYTRMAGVKDTVSEKRSFKLLELPRPRLVYPLNETANVELTPVIQWEPFEEGYTFRMQISTNNSFTGIIFDQDLMEGTAFELPLGVIFSYSSYYLRMQAASDQSTTVWSDVVRFSTVTTPPSIPTIISPSKGESVAGPEVDLTVSADELAKGFTFQLSGSSTFPWNDRIQQSIDAPLQTLTMSGLKDGTWYAKARANYGTSSYTDWSEVVSFSLLTTSSGAIDDLKLSLFAPTLIADGPIRISYTLPKNSRVKLFITDLTGRRVKQGQHSFKLKGEHSLYMQGAELPRGLYFLTLETEYGRETLKLIK</sequence>
<feature type="domain" description="Glycosyl hydrolase-like 10" evidence="2">
    <location>
        <begin position="29"/>
        <end position="344"/>
    </location>
</feature>
<dbReference type="OrthoDB" id="9773203at2"/>
<dbReference type="InterPro" id="IPR017853">
    <property type="entry name" value="GH"/>
</dbReference>
<dbReference type="InterPro" id="IPR003790">
    <property type="entry name" value="GHL10"/>
</dbReference>
<proteinExistence type="predicted"/>
<accession>A0A1M4SMW4</accession>
<dbReference type="Gene3D" id="2.60.40.10">
    <property type="entry name" value="Immunoglobulins"/>
    <property type="match status" value="3"/>
</dbReference>
<protein>
    <submittedName>
        <fullName evidence="3">Por secretion system C-terminal sorting domain-containing protein</fullName>
    </submittedName>
</protein>
<reference evidence="3 4" key="1">
    <citation type="submission" date="2016-11" db="EMBL/GenBank/DDBJ databases">
        <authorList>
            <person name="Jaros S."/>
            <person name="Januszkiewicz K."/>
            <person name="Wedrychowicz H."/>
        </authorList>
    </citation>
    <scope>NUCLEOTIDE SEQUENCE [LARGE SCALE GENOMIC DNA]</scope>
    <source>
        <strain evidence="3 4">DSM 26910</strain>
    </source>
</reference>
<dbReference type="Proteomes" id="UP000184164">
    <property type="component" value="Unassembled WGS sequence"/>
</dbReference>
<dbReference type="PANTHER" id="PTHR43405:SF1">
    <property type="entry name" value="GLYCOSYL HYDROLASE DIGH"/>
    <property type="match status" value="1"/>
</dbReference>
<keyword evidence="4" id="KW-1185">Reference proteome</keyword>
<evidence type="ECO:0000313" key="4">
    <source>
        <dbReference type="Proteomes" id="UP000184164"/>
    </source>
</evidence>
<evidence type="ECO:0000256" key="1">
    <source>
        <dbReference type="ARBA" id="ARBA00022729"/>
    </source>
</evidence>
<dbReference type="Gene3D" id="3.20.20.80">
    <property type="entry name" value="Glycosidases"/>
    <property type="match status" value="1"/>
</dbReference>
<dbReference type="Gene3D" id="2.60.40.4070">
    <property type="match status" value="1"/>
</dbReference>
<name>A0A1M4SMW4_9BACT</name>
<dbReference type="Pfam" id="PF02638">
    <property type="entry name" value="GHL10"/>
    <property type="match status" value="1"/>
</dbReference>
<dbReference type="EMBL" id="FQUM01000001">
    <property type="protein sequence ID" value="SHE33614.1"/>
    <property type="molecule type" value="Genomic_DNA"/>
</dbReference>
<gene>
    <name evidence="3" type="ORF">SAMN05444274_10188</name>
</gene>
<evidence type="ECO:0000259" key="2">
    <source>
        <dbReference type="Pfam" id="PF02638"/>
    </source>
</evidence>
<evidence type="ECO:0000313" key="3">
    <source>
        <dbReference type="EMBL" id="SHE33614.1"/>
    </source>
</evidence>
<dbReference type="SUPFAM" id="SSF51445">
    <property type="entry name" value="(Trans)glycosidases"/>
    <property type="match status" value="1"/>
</dbReference>
<dbReference type="InterPro" id="IPR052177">
    <property type="entry name" value="Divisome_Glycosyl_Hydrolase"/>
</dbReference>
<dbReference type="AlphaFoldDB" id="A0A1M4SMW4"/>
<dbReference type="PANTHER" id="PTHR43405">
    <property type="entry name" value="GLYCOSYL HYDROLASE DIGH"/>
    <property type="match status" value="1"/>
</dbReference>